<evidence type="ECO:0000256" key="1">
    <source>
        <dbReference type="ARBA" id="ARBA00004571"/>
    </source>
</evidence>
<dbReference type="SUPFAM" id="SSF56935">
    <property type="entry name" value="Porins"/>
    <property type="match status" value="1"/>
</dbReference>
<evidence type="ECO:0000256" key="16">
    <source>
        <dbReference type="RuleBase" id="RU003357"/>
    </source>
</evidence>
<dbReference type="AlphaFoldDB" id="A0A7X5V0B2"/>
<evidence type="ECO:0000256" key="2">
    <source>
        <dbReference type="ARBA" id="ARBA00009810"/>
    </source>
</evidence>
<keyword evidence="21" id="KW-1185">Reference proteome</keyword>
<dbReference type="InterPro" id="IPR036942">
    <property type="entry name" value="Beta-barrel_TonB_sf"/>
</dbReference>
<dbReference type="PANTHER" id="PTHR32552:SF74">
    <property type="entry name" value="HYDROXAMATE SIDEROPHORE RECEPTOR FHUE"/>
    <property type="match status" value="1"/>
</dbReference>
<evidence type="ECO:0000256" key="17">
    <source>
        <dbReference type="SAM" id="SignalP"/>
    </source>
</evidence>
<gene>
    <name evidence="20" type="ORF">FHR20_002485</name>
</gene>
<evidence type="ECO:0000256" key="8">
    <source>
        <dbReference type="ARBA" id="ARBA00023004"/>
    </source>
</evidence>
<comment type="subcellular location">
    <subcellularLocation>
        <location evidence="1 14">Cell outer membrane</location>
        <topology evidence="1 14">Multi-pass membrane protein</topology>
    </subcellularLocation>
</comment>
<feature type="short sequence motif" description="TonB C-terminal box" evidence="15">
    <location>
        <begin position="692"/>
        <end position="709"/>
    </location>
</feature>
<evidence type="ECO:0000256" key="13">
    <source>
        <dbReference type="ARBA" id="ARBA00023237"/>
    </source>
</evidence>
<evidence type="ECO:0000256" key="6">
    <source>
        <dbReference type="ARBA" id="ARBA00022692"/>
    </source>
</evidence>
<comment type="similarity">
    <text evidence="2 14 16">Belongs to the TonB-dependent receptor family.</text>
</comment>
<evidence type="ECO:0000256" key="4">
    <source>
        <dbReference type="ARBA" id="ARBA00022452"/>
    </source>
</evidence>
<feature type="signal peptide" evidence="17">
    <location>
        <begin position="1"/>
        <end position="22"/>
    </location>
</feature>
<dbReference type="GO" id="GO:0009279">
    <property type="term" value="C:cell outer membrane"/>
    <property type="evidence" value="ECO:0007669"/>
    <property type="project" value="UniProtKB-SubCell"/>
</dbReference>
<dbReference type="PANTHER" id="PTHR32552">
    <property type="entry name" value="FERRICHROME IRON RECEPTOR-RELATED"/>
    <property type="match status" value="1"/>
</dbReference>
<evidence type="ECO:0000259" key="19">
    <source>
        <dbReference type="Pfam" id="PF07715"/>
    </source>
</evidence>
<evidence type="ECO:0000256" key="14">
    <source>
        <dbReference type="PROSITE-ProRule" id="PRU01360"/>
    </source>
</evidence>
<dbReference type="InterPro" id="IPR010105">
    <property type="entry name" value="TonB_sidphr_rcpt"/>
</dbReference>
<keyword evidence="11 14" id="KW-0472">Membrane</keyword>
<dbReference type="FunFam" id="2.170.130.10:FF:000010">
    <property type="entry name" value="Ferripyoverdine receptor"/>
    <property type="match status" value="1"/>
</dbReference>
<keyword evidence="13 14" id="KW-0998">Cell outer membrane</keyword>
<dbReference type="InterPro" id="IPR012910">
    <property type="entry name" value="Plug_dom"/>
</dbReference>
<dbReference type="RefSeq" id="WP_167299906.1">
    <property type="nucleotide sequence ID" value="NZ_JAASQV010000002.1"/>
</dbReference>
<keyword evidence="7 17" id="KW-0732">Signal</keyword>
<dbReference type="GO" id="GO:0015344">
    <property type="term" value="F:siderophore uptake transmembrane transporter activity"/>
    <property type="evidence" value="ECO:0007669"/>
    <property type="project" value="TreeGrafter"/>
</dbReference>
<dbReference type="Gene3D" id="2.40.170.20">
    <property type="entry name" value="TonB-dependent receptor, beta-barrel domain"/>
    <property type="match status" value="1"/>
</dbReference>
<feature type="chain" id="PRO_5030854533" evidence="17">
    <location>
        <begin position="23"/>
        <end position="709"/>
    </location>
</feature>
<evidence type="ECO:0000256" key="12">
    <source>
        <dbReference type="ARBA" id="ARBA00023170"/>
    </source>
</evidence>
<dbReference type="CDD" id="cd01347">
    <property type="entry name" value="ligand_gated_channel"/>
    <property type="match status" value="1"/>
</dbReference>
<accession>A0A7X5V0B2</accession>
<keyword evidence="4 14" id="KW-1134">Transmembrane beta strand</keyword>
<evidence type="ECO:0000259" key="18">
    <source>
        <dbReference type="Pfam" id="PF00593"/>
    </source>
</evidence>
<keyword evidence="8" id="KW-0408">Iron</keyword>
<keyword evidence="12 20" id="KW-0675">Receptor</keyword>
<dbReference type="PROSITE" id="PS01156">
    <property type="entry name" value="TONB_DEPENDENT_REC_2"/>
    <property type="match status" value="1"/>
</dbReference>
<keyword evidence="6 14" id="KW-0812">Transmembrane</keyword>
<dbReference type="EMBL" id="JAASQV010000002">
    <property type="protein sequence ID" value="NIJ65523.1"/>
    <property type="molecule type" value="Genomic_DNA"/>
</dbReference>
<evidence type="ECO:0000256" key="5">
    <source>
        <dbReference type="ARBA" id="ARBA00022496"/>
    </source>
</evidence>
<evidence type="ECO:0000256" key="3">
    <source>
        <dbReference type="ARBA" id="ARBA00022448"/>
    </source>
</evidence>
<feature type="domain" description="TonB-dependent receptor-like beta-barrel" evidence="18">
    <location>
        <begin position="263"/>
        <end position="678"/>
    </location>
</feature>
<evidence type="ECO:0000256" key="7">
    <source>
        <dbReference type="ARBA" id="ARBA00022729"/>
    </source>
</evidence>
<keyword evidence="9" id="KW-0406">Ion transport</keyword>
<dbReference type="InterPro" id="IPR010917">
    <property type="entry name" value="TonB_rcpt_CS"/>
</dbReference>
<dbReference type="GO" id="GO:0015891">
    <property type="term" value="P:siderophore transport"/>
    <property type="evidence" value="ECO:0007669"/>
    <property type="project" value="InterPro"/>
</dbReference>
<evidence type="ECO:0000313" key="21">
    <source>
        <dbReference type="Proteomes" id="UP000564677"/>
    </source>
</evidence>
<keyword evidence="3 14" id="KW-0813">Transport</keyword>
<dbReference type="Pfam" id="PF00593">
    <property type="entry name" value="TonB_dep_Rec_b-barrel"/>
    <property type="match status" value="1"/>
</dbReference>
<proteinExistence type="inferred from homology"/>
<evidence type="ECO:0000256" key="9">
    <source>
        <dbReference type="ARBA" id="ARBA00023065"/>
    </source>
</evidence>
<reference evidence="20 21" key="1">
    <citation type="submission" date="2020-03" db="EMBL/GenBank/DDBJ databases">
        <title>Genomic Encyclopedia of Type Strains, Phase IV (KMG-IV): sequencing the most valuable type-strain genomes for metagenomic binning, comparative biology and taxonomic classification.</title>
        <authorList>
            <person name="Goeker M."/>
        </authorList>
    </citation>
    <scope>NUCLEOTIDE SEQUENCE [LARGE SCALE GENOMIC DNA]</scope>
    <source>
        <strain evidence="20 21">DSM 4733</strain>
    </source>
</reference>
<sequence>MNLKLSLWLGAALAGLANPAFAQTEDAPKPAEDGEIVVSGRYTLPDKIDTATGLGLTVRETPQSVSIVTAQRILDQNLISIADVIQNGVGVTVNEVDDVRNSFYARGFEIRNTQLDGVPTNWTLAGSAGETNIDVSIFERVEIVRGATGLLSGAGDPSASVNLVRKHADARDWGGYVNASYGSWNTWRISGDVGGAITADGRVRVRAVGRYEQGDSYIDLYRNKKFVLYGVIDADVTDNTLLRIGISHQEARPEGATWGALPTFYSDGSLTDWPRDKTPAAPWTRWDTTNQNIFATIRHEFSDRWSIVANYNRVKNAQQTELLYLSGLVDKATGRIQFAFPYKDQGNNIQNSFDGQIKGLVNLFGRDHEVVLGALRSTQDRDTATFAALAFPPGTDFERFGGSTYPYPGFSTTPAVGEKTKITQEGYYGAVRLNVSNQLKIIGGGRLASWNITGVQFGVATDYGNSNEFIPYVGALYDIAPNHRLYASYTRIFQPQNARDRNFNLLAPLNGKAYEIGLKSAFFGEALQTSLALFRIEQDNVAQNDIVVTPPNGGLPQQTYVAAQGVTSQGFEVEVTGRPLPGWNVNFGYSQFKAEDRNDVPANTDQPRRLLKLFTTYTVDRLTFGGGVNYRSQAYTPSTNPVTLAPFDFRQDGYALVNLMARFAVTERLQLQANVENLLDKTYYSQVGFFSQYRYGAPRNFTVSANYRF</sequence>
<dbReference type="PROSITE" id="PS52016">
    <property type="entry name" value="TONB_DEPENDENT_REC_3"/>
    <property type="match status" value="1"/>
</dbReference>
<evidence type="ECO:0000256" key="11">
    <source>
        <dbReference type="ARBA" id="ARBA00023136"/>
    </source>
</evidence>
<dbReference type="Gene3D" id="2.170.130.10">
    <property type="entry name" value="TonB-dependent receptor, plug domain"/>
    <property type="match status" value="1"/>
</dbReference>
<evidence type="ECO:0000256" key="10">
    <source>
        <dbReference type="ARBA" id="ARBA00023077"/>
    </source>
</evidence>
<dbReference type="InterPro" id="IPR000531">
    <property type="entry name" value="Beta-barrel_TonB"/>
</dbReference>
<dbReference type="Proteomes" id="UP000564677">
    <property type="component" value="Unassembled WGS sequence"/>
</dbReference>
<dbReference type="GO" id="GO:0038023">
    <property type="term" value="F:signaling receptor activity"/>
    <property type="evidence" value="ECO:0007669"/>
    <property type="project" value="InterPro"/>
</dbReference>
<feature type="domain" description="TonB-dependent receptor plug" evidence="19">
    <location>
        <begin position="58"/>
        <end position="158"/>
    </location>
</feature>
<evidence type="ECO:0000256" key="15">
    <source>
        <dbReference type="PROSITE-ProRule" id="PRU10144"/>
    </source>
</evidence>
<keyword evidence="10 16" id="KW-0798">TonB box</keyword>
<dbReference type="Pfam" id="PF07715">
    <property type="entry name" value="Plug"/>
    <property type="match status" value="1"/>
</dbReference>
<comment type="caution">
    <text evidence="20">The sequence shown here is derived from an EMBL/GenBank/DDBJ whole genome shotgun (WGS) entry which is preliminary data.</text>
</comment>
<protein>
    <submittedName>
        <fullName evidence="20">Outer membrane receptor for ferric coprogen and ferric-rhodotorulic acid</fullName>
    </submittedName>
</protein>
<dbReference type="InterPro" id="IPR039426">
    <property type="entry name" value="TonB-dep_rcpt-like"/>
</dbReference>
<organism evidence="20 21">
    <name type="scientific">Sphingomonas leidyi</name>
    <dbReference type="NCBI Taxonomy" id="68569"/>
    <lineage>
        <taxon>Bacteria</taxon>
        <taxon>Pseudomonadati</taxon>
        <taxon>Pseudomonadota</taxon>
        <taxon>Alphaproteobacteria</taxon>
        <taxon>Sphingomonadales</taxon>
        <taxon>Sphingomonadaceae</taxon>
        <taxon>Sphingomonas</taxon>
    </lineage>
</organism>
<dbReference type="InterPro" id="IPR037066">
    <property type="entry name" value="Plug_dom_sf"/>
</dbReference>
<name>A0A7X5V0B2_9SPHN</name>
<keyword evidence="5" id="KW-0410">Iron transport</keyword>
<evidence type="ECO:0000313" key="20">
    <source>
        <dbReference type="EMBL" id="NIJ65523.1"/>
    </source>
</evidence>
<dbReference type="NCBIfam" id="TIGR01783">
    <property type="entry name" value="TonB-siderophor"/>
    <property type="match status" value="1"/>
</dbReference>